<name>A0A1M5T9I7_9FIRM</name>
<protein>
    <submittedName>
        <fullName evidence="1">Uncharacterized protein</fullName>
    </submittedName>
</protein>
<evidence type="ECO:0000313" key="2">
    <source>
        <dbReference type="Proteomes" id="UP000243255"/>
    </source>
</evidence>
<dbReference type="Proteomes" id="UP000243255">
    <property type="component" value="Unassembled WGS sequence"/>
</dbReference>
<evidence type="ECO:0000313" key="1">
    <source>
        <dbReference type="EMBL" id="SHH47389.1"/>
    </source>
</evidence>
<accession>A0A1M5T9I7</accession>
<keyword evidence="2" id="KW-1185">Reference proteome</keyword>
<proteinExistence type="predicted"/>
<dbReference type="EMBL" id="FQWX01000054">
    <property type="protein sequence ID" value="SHH47389.1"/>
    <property type="molecule type" value="Genomic_DNA"/>
</dbReference>
<dbReference type="AlphaFoldDB" id="A0A1M5T9I7"/>
<dbReference type="STRING" id="1121321.SAMN04488530_15411"/>
<organism evidence="1 2">
    <name type="scientific">Asaccharospora irregularis DSM 2635</name>
    <dbReference type="NCBI Taxonomy" id="1121321"/>
    <lineage>
        <taxon>Bacteria</taxon>
        <taxon>Bacillati</taxon>
        <taxon>Bacillota</taxon>
        <taxon>Clostridia</taxon>
        <taxon>Peptostreptococcales</taxon>
        <taxon>Peptostreptococcaceae</taxon>
        <taxon>Asaccharospora</taxon>
    </lineage>
</organism>
<sequence>MLAGALAVVGIIGLNYDSIKNDIKSVVDNGLGPNQGAQEFVAEQSNLEEEDMIKIMEINGFSNIAEALEKKDYEAMDEFVNNMTNEDYEKMINLKANTSDADYQKMIQIMSENGFDSMVSVMASIDLGGSCH</sequence>
<gene>
    <name evidence="1" type="ORF">SAMN04488530_15411</name>
</gene>
<reference evidence="2" key="1">
    <citation type="submission" date="2016-11" db="EMBL/GenBank/DDBJ databases">
        <authorList>
            <person name="Varghese N."/>
            <person name="Submissions S."/>
        </authorList>
    </citation>
    <scope>NUCLEOTIDE SEQUENCE [LARGE SCALE GENOMIC DNA]</scope>
    <source>
        <strain evidence="2">DSM 2635</strain>
    </source>
</reference>